<feature type="compositionally biased region" description="Basic and acidic residues" evidence="2">
    <location>
        <begin position="1"/>
        <end position="10"/>
    </location>
</feature>
<feature type="region of interest" description="Disordered" evidence="2">
    <location>
        <begin position="1"/>
        <end position="22"/>
    </location>
</feature>
<dbReference type="AlphaFoldDB" id="A0A9Q0XAE0"/>
<gene>
    <name evidence="4" type="ORF">JRQ81_008607</name>
</gene>
<reference evidence="4" key="1">
    <citation type="journal article" date="2023" name="DNA Res.">
        <title>Chromosome-level genome assembly of Phrynocephalus forsythii using third-generation DNA sequencing and Hi-C analysis.</title>
        <authorList>
            <person name="Qi Y."/>
            <person name="Zhao W."/>
            <person name="Zhao Y."/>
            <person name="Niu C."/>
            <person name="Cao S."/>
            <person name="Zhang Y."/>
        </authorList>
    </citation>
    <scope>NUCLEOTIDE SEQUENCE</scope>
    <source>
        <tissue evidence="4">Muscle</tissue>
    </source>
</reference>
<dbReference type="Gene3D" id="2.40.128.20">
    <property type="match status" value="1"/>
</dbReference>
<dbReference type="SUPFAM" id="SSF50814">
    <property type="entry name" value="Lipocalins"/>
    <property type="match status" value="2"/>
</dbReference>
<accession>A0A9Q0XAE0</accession>
<dbReference type="Pfam" id="PF00061">
    <property type="entry name" value="Lipocalin"/>
    <property type="match status" value="1"/>
</dbReference>
<dbReference type="InterPro" id="IPR002345">
    <property type="entry name" value="Lipocalin"/>
</dbReference>
<dbReference type="OrthoDB" id="9627583at2759"/>
<dbReference type="GO" id="GO:0036094">
    <property type="term" value="F:small molecule binding"/>
    <property type="evidence" value="ECO:0007669"/>
    <property type="project" value="InterPro"/>
</dbReference>
<name>A0A9Q0XAE0_9SAUR</name>
<comment type="similarity">
    <text evidence="1">Belongs to the calycin superfamily. Lipocalin family.</text>
</comment>
<dbReference type="InterPro" id="IPR000566">
    <property type="entry name" value="Lipocln_cytosolic_FA-bd_dom"/>
</dbReference>
<evidence type="ECO:0000313" key="4">
    <source>
        <dbReference type="EMBL" id="KAJ7308100.1"/>
    </source>
</evidence>
<comment type="caution">
    <text evidence="4">The sequence shown here is derived from an EMBL/GenBank/DDBJ whole genome shotgun (WGS) entry which is preliminary data.</text>
</comment>
<proteinExistence type="inferred from homology"/>
<sequence>MSTPMKERNFSSENHPTLLANKNHRTTQTLPWGWVDGQTALRMKTGSVWGIVTASLWLWQAAASSIPVAPKVAIERLGGKWYPMAVARDPPLEKAAHAYRIEPVGHEDFLLIQAIPRHGWCKDESHHLHATQGNFRTSDAKKVVRFVDTDYDNYHIALFGQGPDAALFLYARGKDVSRKAKARLLRQALRWGFKASQIVYSPKTGKLDLLWTSHCPPSSSVTESRNLQKDHRVPEQRGAVLMMGTGLFLVALGLIQTCLARVDTKVPVQPGFQYKKLEGGWYAQAMVIRGFAPSVVAPKIKIFPLSNGDLDMGRNQKVLKSCQFVEHRYKNLGEPGVFKVSGRMIGRTDPASIQEVWRCCRSPGGHLSTQASNKRRHNPRCLFSQPQRNGDIWSRSTWWPRTTLTTWCCTSRAEETWRSISLGGAWKRPWLPSDSSTITGDH</sequence>
<evidence type="ECO:0000256" key="1">
    <source>
        <dbReference type="ARBA" id="ARBA00006889"/>
    </source>
</evidence>
<evidence type="ECO:0000313" key="5">
    <source>
        <dbReference type="Proteomes" id="UP001142489"/>
    </source>
</evidence>
<evidence type="ECO:0000259" key="3">
    <source>
        <dbReference type="Pfam" id="PF00061"/>
    </source>
</evidence>
<protein>
    <recommendedName>
        <fullName evidence="3">Lipocalin/cytosolic fatty-acid binding domain-containing protein</fullName>
    </recommendedName>
</protein>
<keyword evidence="5" id="KW-1185">Reference proteome</keyword>
<dbReference type="Proteomes" id="UP001142489">
    <property type="component" value="Unassembled WGS sequence"/>
</dbReference>
<evidence type="ECO:0000256" key="2">
    <source>
        <dbReference type="SAM" id="MobiDB-lite"/>
    </source>
</evidence>
<organism evidence="4 5">
    <name type="scientific">Phrynocephalus forsythii</name>
    <dbReference type="NCBI Taxonomy" id="171643"/>
    <lineage>
        <taxon>Eukaryota</taxon>
        <taxon>Metazoa</taxon>
        <taxon>Chordata</taxon>
        <taxon>Craniata</taxon>
        <taxon>Vertebrata</taxon>
        <taxon>Euteleostomi</taxon>
        <taxon>Lepidosauria</taxon>
        <taxon>Squamata</taxon>
        <taxon>Bifurcata</taxon>
        <taxon>Unidentata</taxon>
        <taxon>Episquamata</taxon>
        <taxon>Toxicofera</taxon>
        <taxon>Iguania</taxon>
        <taxon>Acrodonta</taxon>
        <taxon>Agamidae</taxon>
        <taxon>Agaminae</taxon>
        <taxon>Phrynocephalus</taxon>
    </lineage>
</organism>
<dbReference type="PANTHER" id="PTHR11430">
    <property type="entry name" value="LIPOCALIN"/>
    <property type="match status" value="1"/>
</dbReference>
<dbReference type="InterPro" id="IPR012674">
    <property type="entry name" value="Calycin"/>
</dbReference>
<dbReference type="EMBL" id="JAPFRF010000018">
    <property type="protein sequence ID" value="KAJ7308100.1"/>
    <property type="molecule type" value="Genomic_DNA"/>
</dbReference>
<dbReference type="PANTHER" id="PTHR11430:SF32">
    <property type="entry name" value="CHLOROPLASTIC LIPOCALIN"/>
    <property type="match status" value="1"/>
</dbReference>
<feature type="domain" description="Lipocalin/cytosolic fatty-acid binding" evidence="3">
    <location>
        <begin position="79"/>
        <end position="204"/>
    </location>
</feature>